<proteinExistence type="predicted"/>
<comment type="caution">
    <text evidence="1">The sequence shown here is derived from an EMBL/GenBank/DDBJ whole genome shotgun (WGS) entry which is preliminary data.</text>
</comment>
<dbReference type="AlphaFoldDB" id="A0A8J6E980"/>
<evidence type="ECO:0000313" key="1">
    <source>
        <dbReference type="EMBL" id="KAG9392935.1"/>
    </source>
</evidence>
<name>A0A8J6E980_9EUKA</name>
<dbReference type="Proteomes" id="UP000717585">
    <property type="component" value="Unassembled WGS sequence"/>
</dbReference>
<reference evidence="1" key="1">
    <citation type="submission" date="2021-05" db="EMBL/GenBank/DDBJ databases">
        <title>A free-living protist that lacks canonical eukaryotic 1 DNA replication and segregation systems.</title>
        <authorList>
            <person name="Salas-Leiva D.E."/>
            <person name="Tromer E.C."/>
            <person name="Curtis B.A."/>
            <person name="Jerlstrom-Hultqvist J."/>
            <person name="Kolisko M."/>
            <person name="Yi Z."/>
            <person name="Salas-Leiva J.S."/>
            <person name="Gallot-Lavallee L."/>
            <person name="Kops G.J.P.L."/>
            <person name="Archibald J.M."/>
            <person name="Simpson A.G.B."/>
            <person name="Roger A.J."/>
        </authorList>
    </citation>
    <scope>NUCLEOTIDE SEQUENCE</scope>
    <source>
        <strain evidence="1">BICM</strain>
    </source>
</reference>
<evidence type="ECO:0000313" key="2">
    <source>
        <dbReference type="Proteomes" id="UP000717585"/>
    </source>
</evidence>
<dbReference type="EMBL" id="JAHDYR010000030">
    <property type="protein sequence ID" value="KAG9392935.1"/>
    <property type="molecule type" value="Genomic_DNA"/>
</dbReference>
<gene>
    <name evidence="1" type="ORF">J8273_5747</name>
</gene>
<sequence length="75" mass="8279">MAFNTGWNVVFIKNSPVSPSHFWAVDDVCHIRDPASFNPKTHGETERHSNVSVFSISDLVIDTAGIGISTEMTFL</sequence>
<accession>A0A8J6E980</accession>
<keyword evidence="2" id="KW-1185">Reference proteome</keyword>
<protein>
    <submittedName>
        <fullName evidence="1">Uncharacterized protein</fullName>
    </submittedName>
</protein>
<organism evidence="1 2">
    <name type="scientific">Carpediemonas membranifera</name>
    <dbReference type="NCBI Taxonomy" id="201153"/>
    <lineage>
        <taxon>Eukaryota</taxon>
        <taxon>Metamonada</taxon>
        <taxon>Carpediemonas-like organisms</taxon>
        <taxon>Carpediemonas</taxon>
    </lineage>
</organism>